<comment type="caution">
    <text evidence="2">The sequence shown here is derived from an EMBL/GenBank/DDBJ whole genome shotgun (WGS) entry which is preliminary data.</text>
</comment>
<proteinExistence type="predicted"/>
<feature type="domain" description="DUF4365" evidence="1">
    <location>
        <begin position="13"/>
        <end position="127"/>
    </location>
</feature>
<dbReference type="Pfam" id="PF14280">
    <property type="entry name" value="DUF4365"/>
    <property type="match status" value="1"/>
</dbReference>
<keyword evidence="3" id="KW-1185">Reference proteome</keyword>
<accession>A0A364Y5Z7</accession>
<sequence length="147" mass="16767">MKFYTEGGATGDSGVFYLGHWVTRHFGWPFRIQSMADIGIDAEIEICEDDNRSTSIIVKAQVKSTQNALTEDFSVYVSKEHLAYWTNMPLPVMLFKIDIVTKNIFYKIVSSYDDIYPTEKGYRINFAEYSGNHLTHLIRIPGIVCPG</sequence>
<gene>
    <name evidence="2" type="ORF">DQQ10_07665</name>
</gene>
<dbReference type="OrthoDB" id="974896at2"/>
<reference evidence="2 3" key="1">
    <citation type="submission" date="2018-06" db="EMBL/GenBank/DDBJ databases">
        <title>Chryseolinea flavus sp. nov., a member of the phylum Bacteroidetes isolated from soil.</title>
        <authorList>
            <person name="Li Y."/>
            <person name="Wang J."/>
        </authorList>
    </citation>
    <scope>NUCLEOTIDE SEQUENCE [LARGE SCALE GENOMIC DNA]</scope>
    <source>
        <strain evidence="2 3">SDU1-6</strain>
    </source>
</reference>
<evidence type="ECO:0000313" key="3">
    <source>
        <dbReference type="Proteomes" id="UP000251889"/>
    </source>
</evidence>
<dbReference type="EMBL" id="QMFY01000003">
    <property type="protein sequence ID" value="RAW01528.1"/>
    <property type="molecule type" value="Genomic_DNA"/>
</dbReference>
<name>A0A364Y5Z7_9BACT</name>
<evidence type="ECO:0000259" key="1">
    <source>
        <dbReference type="Pfam" id="PF14280"/>
    </source>
</evidence>
<dbReference type="InterPro" id="IPR025375">
    <property type="entry name" value="DUF4365"/>
</dbReference>
<evidence type="ECO:0000313" key="2">
    <source>
        <dbReference type="EMBL" id="RAW01528.1"/>
    </source>
</evidence>
<protein>
    <recommendedName>
        <fullName evidence="1">DUF4365 domain-containing protein</fullName>
    </recommendedName>
</protein>
<dbReference type="RefSeq" id="WP_112746267.1">
    <property type="nucleotide sequence ID" value="NZ_QMFY01000003.1"/>
</dbReference>
<dbReference type="AlphaFoldDB" id="A0A364Y5Z7"/>
<organism evidence="2 3">
    <name type="scientific">Pseudochryseolinea flava</name>
    <dbReference type="NCBI Taxonomy" id="2059302"/>
    <lineage>
        <taxon>Bacteria</taxon>
        <taxon>Pseudomonadati</taxon>
        <taxon>Bacteroidota</taxon>
        <taxon>Cytophagia</taxon>
        <taxon>Cytophagales</taxon>
        <taxon>Fulvivirgaceae</taxon>
        <taxon>Pseudochryseolinea</taxon>
    </lineage>
</organism>
<dbReference type="Proteomes" id="UP000251889">
    <property type="component" value="Unassembled WGS sequence"/>
</dbReference>